<dbReference type="Pfam" id="PF02537">
    <property type="entry name" value="CRCB"/>
    <property type="match status" value="1"/>
</dbReference>
<keyword evidence="9 12" id="KW-0407">Ion channel</keyword>
<dbReference type="AlphaFoldDB" id="A0A7W9BQ70"/>
<evidence type="ECO:0000256" key="1">
    <source>
        <dbReference type="ARBA" id="ARBA00004651"/>
    </source>
</evidence>
<keyword evidence="3" id="KW-0997">Cell inner membrane</keyword>
<comment type="function">
    <text evidence="12">Fluoride-specific ion channel. Important for reducing fluoride concentration in the cell, thus reducing its toxicity.</text>
</comment>
<keyword evidence="8 12" id="KW-0472">Membrane</keyword>
<name>A0A7W9BQ70_9SPHN</name>
<evidence type="ECO:0000256" key="4">
    <source>
        <dbReference type="ARBA" id="ARBA00022692"/>
    </source>
</evidence>
<feature type="transmembrane region" description="Helical" evidence="12">
    <location>
        <begin position="95"/>
        <end position="117"/>
    </location>
</feature>
<comment type="activity regulation">
    <text evidence="12">Na(+) is not transported, but it plays an essential structural role and its presence is essential for fluoride channel function.</text>
</comment>
<dbReference type="NCBIfam" id="TIGR00494">
    <property type="entry name" value="crcB"/>
    <property type="match status" value="1"/>
</dbReference>
<keyword evidence="12" id="KW-0813">Transport</keyword>
<reference evidence="13 14" key="1">
    <citation type="submission" date="2020-08" db="EMBL/GenBank/DDBJ databases">
        <title>Genomic Encyclopedia of Type Strains, Phase IV (KMG-IV): sequencing the most valuable type-strain genomes for metagenomic binning, comparative biology and taxonomic classification.</title>
        <authorList>
            <person name="Goeker M."/>
        </authorList>
    </citation>
    <scope>NUCLEOTIDE SEQUENCE [LARGE SCALE GENOMIC DNA]</scope>
    <source>
        <strain evidence="13 14">DSM 103336</strain>
    </source>
</reference>
<dbReference type="InterPro" id="IPR003691">
    <property type="entry name" value="FluC"/>
</dbReference>
<dbReference type="HAMAP" id="MF_00454">
    <property type="entry name" value="FluC"/>
    <property type="match status" value="1"/>
</dbReference>
<keyword evidence="5 12" id="KW-1133">Transmembrane helix</keyword>
<sequence length="124" mass="12435">MPSLLLVMGGGAIGSGLRYLVGRLALAQFGPGFPFGTLAVNLIGGALMGLLAGLLARDVAGESVRLLLGVGVMGGFTTFSAFSLETVLMLQRGELATALGYVLVSVLGALAALFVGLQAARVLA</sequence>
<dbReference type="GO" id="GO:0005886">
    <property type="term" value="C:plasma membrane"/>
    <property type="evidence" value="ECO:0007669"/>
    <property type="project" value="UniProtKB-SubCell"/>
</dbReference>
<feature type="binding site" evidence="12">
    <location>
        <position position="77"/>
    </location>
    <ligand>
        <name>Na(+)</name>
        <dbReference type="ChEBI" id="CHEBI:29101"/>
        <note>structural</note>
    </ligand>
</feature>
<accession>A0A7W9BQ70</accession>
<gene>
    <name evidence="12" type="primary">fluC</name>
    <name evidence="12" type="synonym">crcB</name>
    <name evidence="13" type="ORF">FHS99_000540</name>
</gene>
<evidence type="ECO:0000256" key="10">
    <source>
        <dbReference type="ARBA" id="ARBA00035120"/>
    </source>
</evidence>
<dbReference type="RefSeq" id="WP_157174955.1">
    <property type="nucleotide sequence ID" value="NZ_BMJP01000001.1"/>
</dbReference>
<dbReference type="PANTHER" id="PTHR28259">
    <property type="entry name" value="FLUORIDE EXPORT PROTEIN 1-RELATED"/>
    <property type="match status" value="1"/>
</dbReference>
<evidence type="ECO:0000256" key="7">
    <source>
        <dbReference type="ARBA" id="ARBA00023065"/>
    </source>
</evidence>
<evidence type="ECO:0000256" key="11">
    <source>
        <dbReference type="ARBA" id="ARBA00035585"/>
    </source>
</evidence>
<evidence type="ECO:0000256" key="8">
    <source>
        <dbReference type="ARBA" id="ARBA00023136"/>
    </source>
</evidence>
<dbReference type="EMBL" id="JACIJR010000001">
    <property type="protein sequence ID" value="MBB5728084.1"/>
    <property type="molecule type" value="Genomic_DNA"/>
</dbReference>
<feature type="binding site" evidence="12">
    <location>
        <position position="74"/>
    </location>
    <ligand>
        <name>Na(+)</name>
        <dbReference type="ChEBI" id="CHEBI:29101"/>
        <note>structural</note>
    </ligand>
</feature>
<evidence type="ECO:0000313" key="13">
    <source>
        <dbReference type="EMBL" id="MBB5728084.1"/>
    </source>
</evidence>
<dbReference type="Proteomes" id="UP000546701">
    <property type="component" value="Unassembled WGS sequence"/>
</dbReference>
<keyword evidence="12" id="KW-0479">Metal-binding</keyword>
<protein>
    <recommendedName>
        <fullName evidence="12">Fluoride-specific ion channel FluC</fullName>
    </recommendedName>
</protein>
<keyword evidence="14" id="KW-1185">Reference proteome</keyword>
<evidence type="ECO:0000256" key="6">
    <source>
        <dbReference type="ARBA" id="ARBA00023053"/>
    </source>
</evidence>
<keyword evidence="7 12" id="KW-0406">Ion transport</keyword>
<feature type="transmembrane region" description="Helical" evidence="12">
    <location>
        <begin position="37"/>
        <end position="56"/>
    </location>
</feature>
<organism evidence="13 14">
    <name type="scientific">Sphingomonas prati</name>
    <dbReference type="NCBI Taxonomy" id="1843237"/>
    <lineage>
        <taxon>Bacteria</taxon>
        <taxon>Pseudomonadati</taxon>
        <taxon>Pseudomonadota</taxon>
        <taxon>Alphaproteobacteria</taxon>
        <taxon>Sphingomonadales</taxon>
        <taxon>Sphingomonadaceae</taxon>
        <taxon>Sphingomonas</taxon>
    </lineage>
</organism>
<comment type="similarity">
    <text evidence="10 12">Belongs to the fluoride channel Fluc/FEX (TC 1.A.43) family.</text>
</comment>
<keyword evidence="2 12" id="KW-1003">Cell membrane</keyword>
<evidence type="ECO:0000256" key="12">
    <source>
        <dbReference type="HAMAP-Rule" id="MF_00454"/>
    </source>
</evidence>
<dbReference type="NCBIfam" id="NF010791">
    <property type="entry name" value="PRK14195.1"/>
    <property type="match status" value="1"/>
</dbReference>
<keyword evidence="4 12" id="KW-0812">Transmembrane</keyword>
<comment type="subcellular location">
    <subcellularLocation>
        <location evidence="1 12">Cell membrane</location>
        <topology evidence="1 12">Multi-pass membrane protein</topology>
    </subcellularLocation>
</comment>
<dbReference type="OrthoDB" id="9806299at2"/>
<evidence type="ECO:0000256" key="9">
    <source>
        <dbReference type="ARBA" id="ARBA00023303"/>
    </source>
</evidence>
<feature type="transmembrane region" description="Helical" evidence="12">
    <location>
        <begin position="63"/>
        <end position="83"/>
    </location>
</feature>
<evidence type="ECO:0000256" key="2">
    <source>
        <dbReference type="ARBA" id="ARBA00022475"/>
    </source>
</evidence>
<evidence type="ECO:0000313" key="14">
    <source>
        <dbReference type="Proteomes" id="UP000546701"/>
    </source>
</evidence>
<dbReference type="GO" id="GO:0062054">
    <property type="term" value="F:fluoride channel activity"/>
    <property type="evidence" value="ECO:0007669"/>
    <property type="project" value="UniProtKB-UniRule"/>
</dbReference>
<keyword evidence="6 12" id="KW-0915">Sodium</keyword>
<dbReference type="GO" id="GO:0140114">
    <property type="term" value="P:cellular detoxification of fluoride"/>
    <property type="evidence" value="ECO:0007669"/>
    <property type="project" value="UniProtKB-UniRule"/>
</dbReference>
<comment type="caution">
    <text evidence="13">The sequence shown here is derived from an EMBL/GenBank/DDBJ whole genome shotgun (WGS) entry which is preliminary data.</text>
</comment>
<evidence type="ECO:0000256" key="5">
    <source>
        <dbReference type="ARBA" id="ARBA00022989"/>
    </source>
</evidence>
<dbReference type="PANTHER" id="PTHR28259:SF1">
    <property type="entry name" value="FLUORIDE EXPORT PROTEIN 1-RELATED"/>
    <property type="match status" value="1"/>
</dbReference>
<dbReference type="GO" id="GO:0046872">
    <property type="term" value="F:metal ion binding"/>
    <property type="evidence" value="ECO:0007669"/>
    <property type="project" value="UniProtKB-KW"/>
</dbReference>
<proteinExistence type="inferred from homology"/>
<comment type="catalytic activity">
    <reaction evidence="11">
        <text>fluoride(in) = fluoride(out)</text>
        <dbReference type="Rhea" id="RHEA:76159"/>
        <dbReference type="ChEBI" id="CHEBI:17051"/>
    </reaction>
    <physiologicalReaction direction="left-to-right" evidence="11">
        <dbReference type="Rhea" id="RHEA:76160"/>
    </physiologicalReaction>
</comment>
<evidence type="ECO:0000256" key="3">
    <source>
        <dbReference type="ARBA" id="ARBA00022519"/>
    </source>
</evidence>